<evidence type="ECO:0000313" key="2">
    <source>
        <dbReference type="EMBL" id="AWX99496.1"/>
    </source>
</evidence>
<proteinExistence type="predicted"/>
<feature type="transmembrane region" description="Helical" evidence="1">
    <location>
        <begin position="16"/>
        <end position="38"/>
    </location>
</feature>
<evidence type="ECO:0000313" key="3">
    <source>
        <dbReference type="Proteomes" id="UP000249898"/>
    </source>
</evidence>
<protein>
    <submittedName>
        <fullName evidence="2">Uncharacterized protein</fullName>
    </submittedName>
</protein>
<keyword evidence="1" id="KW-0812">Transmembrane</keyword>
<organism evidence="2 3">
    <name type="scientific">Marinomonas primoryensis</name>
    <dbReference type="NCBI Taxonomy" id="178399"/>
    <lineage>
        <taxon>Bacteria</taxon>
        <taxon>Pseudomonadati</taxon>
        <taxon>Pseudomonadota</taxon>
        <taxon>Gammaproteobacteria</taxon>
        <taxon>Oceanospirillales</taxon>
        <taxon>Oceanospirillaceae</taxon>
        <taxon>Marinomonas</taxon>
    </lineage>
</organism>
<feature type="transmembrane region" description="Helical" evidence="1">
    <location>
        <begin position="50"/>
        <end position="70"/>
    </location>
</feature>
<keyword evidence="1" id="KW-1133">Transmembrane helix</keyword>
<sequence length="221" mass="26152">MSYLKTILNFLNSDRTWAIFLTAAYVFFFIFTCFIKGYNPLNLEMNELGSFWGGISAPPVLLFIIAQYTLQYDQNKKENIERKNFENERIRLAQPLFDFRNSYFSEIDDFPSGDCFDLLTFKVTNYLADATDVVIQVVSEDENINSKIGKIRKVFRGDEEVITIRFDEFKPSEFEIIVSFYDSLRLFKTKKYKCHKDYDDYCDDSDHFHKESQLGLKIYEL</sequence>
<evidence type="ECO:0000256" key="1">
    <source>
        <dbReference type="SAM" id="Phobius"/>
    </source>
</evidence>
<gene>
    <name evidence="2" type="ORF">A8139_05455</name>
</gene>
<dbReference type="AlphaFoldDB" id="A0A2Z4PPX4"/>
<dbReference type="OrthoDB" id="7408523at2"/>
<accession>A0A2Z4PPX4</accession>
<reference evidence="2 3" key="1">
    <citation type="submission" date="2016-06" db="EMBL/GenBank/DDBJ databases">
        <title>The sequenced genome of the ice-adhering bacterium Marinomonas primoryensis, from Antarctica.</title>
        <authorList>
            <person name="Graham L."/>
            <person name="Vance T.D.R."/>
            <person name="Davies P.L."/>
        </authorList>
    </citation>
    <scope>NUCLEOTIDE SEQUENCE [LARGE SCALE GENOMIC DNA]</scope>
    <source>
        <strain evidence="2 3">AceL</strain>
    </source>
</reference>
<dbReference type="RefSeq" id="WP_112136289.1">
    <property type="nucleotide sequence ID" value="NZ_CP016181.1"/>
</dbReference>
<dbReference type="EMBL" id="CP016181">
    <property type="protein sequence ID" value="AWX99496.1"/>
    <property type="molecule type" value="Genomic_DNA"/>
</dbReference>
<keyword evidence="1" id="KW-0472">Membrane</keyword>
<dbReference type="Proteomes" id="UP000249898">
    <property type="component" value="Chromosome"/>
</dbReference>
<name>A0A2Z4PPX4_9GAMM</name>